<dbReference type="CDD" id="cd07035">
    <property type="entry name" value="TPP_PYR_POX_like"/>
    <property type="match status" value="1"/>
</dbReference>
<accession>A0A7Y0XA38</accession>
<dbReference type="AlphaFoldDB" id="A0A7Y0XA38"/>
<dbReference type="Gene3D" id="3.40.50.970">
    <property type="match status" value="1"/>
</dbReference>
<dbReference type="GO" id="GO:0009097">
    <property type="term" value="P:isoleucine biosynthetic process"/>
    <property type="evidence" value="ECO:0007669"/>
    <property type="project" value="TreeGrafter"/>
</dbReference>
<dbReference type="GO" id="GO:0003984">
    <property type="term" value="F:acetolactate synthase activity"/>
    <property type="evidence" value="ECO:0007669"/>
    <property type="project" value="TreeGrafter"/>
</dbReference>
<dbReference type="GO" id="GO:0050660">
    <property type="term" value="F:flavin adenine dinucleotide binding"/>
    <property type="evidence" value="ECO:0007669"/>
    <property type="project" value="TreeGrafter"/>
</dbReference>
<gene>
    <name evidence="3" type="ORF">HKB16_00420</name>
</gene>
<evidence type="ECO:0000256" key="1">
    <source>
        <dbReference type="ARBA" id="ARBA00001964"/>
    </source>
</evidence>
<dbReference type="GO" id="GO:0009099">
    <property type="term" value="P:L-valine biosynthetic process"/>
    <property type="evidence" value="ECO:0007669"/>
    <property type="project" value="TreeGrafter"/>
</dbReference>
<evidence type="ECO:0000256" key="2">
    <source>
        <dbReference type="ARBA" id="ARBA00007812"/>
    </source>
</evidence>
<dbReference type="GO" id="GO:0005948">
    <property type="term" value="C:acetolactate synthase complex"/>
    <property type="evidence" value="ECO:0007669"/>
    <property type="project" value="TreeGrafter"/>
</dbReference>
<evidence type="ECO:0000313" key="4">
    <source>
        <dbReference type="Proteomes" id="UP000518904"/>
    </source>
</evidence>
<feature type="non-terminal residue" evidence="3">
    <location>
        <position position="1"/>
    </location>
</feature>
<dbReference type="EMBL" id="JABCLB010000095">
    <property type="protein sequence ID" value="NMU81336.1"/>
    <property type="molecule type" value="Genomic_DNA"/>
</dbReference>
<dbReference type="PANTHER" id="PTHR18968">
    <property type="entry name" value="THIAMINE PYROPHOSPHATE ENZYMES"/>
    <property type="match status" value="1"/>
</dbReference>
<comment type="similarity">
    <text evidence="2">Belongs to the TPP enzyme family.</text>
</comment>
<feature type="non-terminal residue" evidence="3">
    <location>
        <position position="95"/>
    </location>
</feature>
<evidence type="ECO:0000313" key="3">
    <source>
        <dbReference type="EMBL" id="NMU81336.1"/>
    </source>
</evidence>
<comment type="cofactor">
    <cofactor evidence="1">
        <name>thiamine diphosphate</name>
        <dbReference type="ChEBI" id="CHEBI:58937"/>
    </cofactor>
</comment>
<dbReference type="InterPro" id="IPR045229">
    <property type="entry name" value="TPP_enz"/>
</dbReference>
<sequence>PLRDIDCLPVNSGVGQMAVMRGITKWSVQVPHISRLADLLGLAIRKAKSGRPGPVYVDLPIAVAFAEIDEAQVRYLDGAQETTRPAPTQAAVAAI</sequence>
<reference evidence="3 4" key="1">
    <citation type="submission" date="2020-04" db="EMBL/GenBank/DDBJ databases">
        <title>Whole-genome sequencing of Vibrio spp. from China reveals different genetic environments of blaCTX-M-14 among diverse lineages.</title>
        <authorList>
            <person name="Zheng Z."/>
            <person name="Ye L."/>
            <person name="Chen S."/>
        </authorList>
    </citation>
    <scope>NUCLEOTIDE SEQUENCE [LARGE SCALE GENOMIC DNA]</scope>
    <source>
        <strain evidence="3 4">Vb0551</strain>
    </source>
</reference>
<name>A0A7Y0XA38_VIBPH</name>
<dbReference type="Proteomes" id="UP000518904">
    <property type="component" value="Unassembled WGS sequence"/>
</dbReference>
<organism evidence="3 4">
    <name type="scientific">Vibrio parahaemolyticus</name>
    <dbReference type="NCBI Taxonomy" id="670"/>
    <lineage>
        <taxon>Bacteria</taxon>
        <taxon>Pseudomonadati</taxon>
        <taxon>Pseudomonadota</taxon>
        <taxon>Gammaproteobacteria</taxon>
        <taxon>Vibrionales</taxon>
        <taxon>Vibrionaceae</taxon>
        <taxon>Vibrio</taxon>
    </lineage>
</organism>
<proteinExistence type="inferred from homology"/>
<dbReference type="InterPro" id="IPR029061">
    <property type="entry name" value="THDP-binding"/>
</dbReference>
<dbReference type="PANTHER" id="PTHR18968:SF166">
    <property type="entry name" value="2-HYDROXYACYL-COA LYASE 2"/>
    <property type="match status" value="1"/>
</dbReference>
<comment type="caution">
    <text evidence="3">The sequence shown here is derived from an EMBL/GenBank/DDBJ whole genome shotgun (WGS) entry which is preliminary data.</text>
</comment>
<protein>
    <submittedName>
        <fullName evidence="3">Thiamine pyrophosphate-binding protein</fullName>
    </submittedName>
</protein>
<dbReference type="SUPFAM" id="SSF52518">
    <property type="entry name" value="Thiamin diphosphate-binding fold (THDP-binding)"/>
    <property type="match status" value="1"/>
</dbReference>